<dbReference type="Proteomes" id="UP001303473">
    <property type="component" value="Unassembled WGS sequence"/>
</dbReference>
<reference evidence="2" key="1">
    <citation type="journal article" date="2023" name="Mol. Phylogenet. Evol.">
        <title>Genome-scale phylogeny and comparative genomics of the fungal order Sordariales.</title>
        <authorList>
            <person name="Hensen N."/>
            <person name="Bonometti L."/>
            <person name="Westerberg I."/>
            <person name="Brannstrom I.O."/>
            <person name="Guillou S."/>
            <person name="Cros-Aarteil S."/>
            <person name="Calhoun S."/>
            <person name="Haridas S."/>
            <person name="Kuo A."/>
            <person name="Mondo S."/>
            <person name="Pangilinan J."/>
            <person name="Riley R."/>
            <person name="LaButti K."/>
            <person name="Andreopoulos B."/>
            <person name="Lipzen A."/>
            <person name="Chen C."/>
            <person name="Yan M."/>
            <person name="Daum C."/>
            <person name="Ng V."/>
            <person name="Clum A."/>
            <person name="Steindorff A."/>
            <person name="Ohm R.A."/>
            <person name="Martin F."/>
            <person name="Silar P."/>
            <person name="Natvig D.O."/>
            <person name="Lalanne C."/>
            <person name="Gautier V."/>
            <person name="Ament-Velasquez S.L."/>
            <person name="Kruys A."/>
            <person name="Hutchinson M.I."/>
            <person name="Powell A.J."/>
            <person name="Barry K."/>
            <person name="Miller A.N."/>
            <person name="Grigoriev I.V."/>
            <person name="Debuchy R."/>
            <person name="Gladieux P."/>
            <person name="Hiltunen Thoren M."/>
            <person name="Johannesson H."/>
        </authorList>
    </citation>
    <scope>NUCLEOTIDE SEQUENCE [LARGE SCALE GENOMIC DNA]</scope>
    <source>
        <strain evidence="2">CBS 340.73</strain>
    </source>
</reference>
<comment type="caution">
    <text evidence="1">The sequence shown here is derived from an EMBL/GenBank/DDBJ whole genome shotgun (WGS) entry which is preliminary data.</text>
</comment>
<dbReference type="CDD" id="cd00303">
    <property type="entry name" value="retropepsin_like"/>
    <property type="match status" value="1"/>
</dbReference>
<dbReference type="AlphaFoldDB" id="A0AAN6N3R9"/>
<gene>
    <name evidence="1" type="ORF">QBC46DRAFT_343351</name>
</gene>
<dbReference type="Pfam" id="PF13975">
    <property type="entry name" value="gag-asp_proteas"/>
    <property type="match status" value="1"/>
</dbReference>
<dbReference type="SUPFAM" id="SSF50630">
    <property type="entry name" value="Acid proteases"/>
    <property type="match status" value="1"/>
</dbReference>
<evidence type="ECO:0000313" key="1">
    <source>
        <dbReference type="EMBL" id="KAK3938650.1"/>
    </source>
</evidence>
<keyword evidence="2" id="KW-1185">Reference proteome</keyword>
<evidence type="ECO:0000313" key="2">
    <source>
        <dbReference type="Proteomes" id="UP001303473"/>
    </source>
</evidence>
<sequence length="165" mass="18381">MSKHAINLINSMQMEQGSMPTEQGPTLASVEGNESMTDWTKGKLTLCKDIGFEIKEDMIRLIYVSGLVSGKHSKRPMIDCGATIDYISPEYTDELGVIRRDMPFSAPVQLADDQTVFMSQYAIIDMVIDGVMTTLGAFVFGTRRAFDVLLGVGWLKRTKAMQDWS</sequence>
<organism evidence="1 2">
    <name type="scientific">Diplogelasinospora grovesii</name>
    <dbReference type="NCBI Taxonomy" id="303347"/>
    <lineage>
        <taxon>Eukaryota</taxon>
        <taxon>Fungi</taxon>
        <taxon>Dikarya</taxon>
        <taxon>Ascomycota</taxon>
        <taxon>Pezizomycotina</taxon>
        <taxon>Sordariomycetes</taxon>
        <taxon>Sordariomycetidae</taxon>
        <taxon>Sordariales</taxon>
        <taxon>Diplogelasinosporaceae</taxon>
        <taxon>Diplogelasinospora</taxon>
    </lineage>
</organism>
<name>A0AAN6N3R9_9PEZI</name>
<dbReference type="Gene3D" id="2.40.70.10">
    <property type="entry name" value="Acid Proteases"/>
    <property type="match status" value="1"/>
</dbReference>
<accession>A0AAN6N3R9</accession>
<dbReference type="InterPro" id="IPR021109">
    <property type="entry name" value="Peptidase_aspartic_dom_sf"/>
</dbReference>
<dbReference type="EMBL" id="MU853825">
    <property type="protein sequence ID" value="KAK3938650.1"/>
    <property type="molecule type" value="Genomic_DNA"/>
</dbReference>
<proteinExistence type="predicted"/>
<protein>
    <submittedName>
        <fullName evidence="1">Uncharacterized protein</fullName>
    </submittedName>
</protein>